<dbReference type="InterPro" id="IPR036610">
    <property type="entry name" value="PEBP-like_sf"/>
</dbReference>
<dbReference type="SUPFAM" id="SSF49777">
    <property type="entry name" value="PEBP-like"/>
    <property type="match status" value="1"/>
</dbReference>
<dbReference type="PANTHER" id="PTHR11362:SF82">
    <property type="entry name" value="PHOSPHATIDYLETHANOLAMINE-BINDING PROTEIN 4"/>
    <property type="match status" value="1"/>
</dbReference>
<sequence>MYRRTALATSARVAALRRHASSGVWSNFKDRSPSLQIQDAELKKGVLNKIDPNVGPASLPTYQRKLAYHSPIDIDETFAMAYEILEKESEAAYKVIKSLQEQVETKLQQGEEVGLLEKELESRLAAAEETNPEVMYNVEFTNPDHLDMSQPVYRKLLREKWQDYSLLVTMQRLEQLHVIPDTLPTLDPKAEVKVKFTHNADPEFNQWVVPGSFLPAFAASKPPTIRIQEFDKVEGDASLYSVLLVNPDTPDLARNSFSTTLHYGLHNVPLNNVDNTIDVAKLLKIGPKITFQEFLPLTPEKNAPAQRACLWVFRQRRKIGPIENSATFFDIRKFAEENELTAVGAHVWRQKFDRSVAKVREEYGLGKATVFHRVRGLAPLAA</sequence>
<dbReference type="EMBL" id="OZ022409">
    <property type="protein sequence ID" value="CAK9440549.1"/>
    <property type="molecule type" value="Genomic_DNA"/>
</dbReference>
<dbReference type="GeneID" id="92209808"/>
<dbReference type="PANTHER" id="PTHR11362">
    <property type="entry name" value="PHOSPHATIDYLETHANOLAMINE-BINDING PROTEIN"/>
    <property type="match status" value="1"/>
</dbReference>
<name>A0ABP0ZQG3_9ASCO</name>
<keyword evidence="2" id="KW-1185">Reference proteome</keyword>
<evidence type="ECO:0000313" key="2">
    <source>
        <dbReference type="Proteomes" id="UP001497383"/>
    </source>
</evidence>
<proteinExistence type="predicted"/>
<reference evidence="1 2" key="1">
    <citation type="submission" date="2024-03" db="EMBL/GenBank/DDBJ databases">
        <authorList>
            <person name="Brejova B."/>
        </authorList>
    </citation>
    <scope>NUCLEOTIDE SEQUENCE [LARGE SCALE GENOMIC DNA]</scope>
    <source>
        <strain evidence="1 2">CBS 14171</strain>
    </source>
</reference>
<dbReference type="Gene3D" id="1.20.58.1180">
    <property type="match status" value="1"/>
</dbReference>
<gene>
    <name evidence="1" type="ORF">LODBEIA_P46120</name>
</gene>
<protein>
    <recommendedName>
        <fullName evidence="3">PEBP-like protein</fullName>
    </recommendedName>
</protein>
<dbReference type="CDD" id="cd00866">
    <property type="entry name" value="PEBP_euk"/>
    <property type="match status" value="1"/>
</dbReference>
<evidence type="ECO:0008006" key="3">
    <source>
        <dbReference type="Google" id="ProtNLM"/>
    </source>
</evidence>
<evidence type="ECO:0000313" key="1">
    <source>
        <dbReference type="EMBL" id="CAK9440549.1"/>
    </source>
</evidence>
<dbReference type="Proteomes" id="UP001497383">
    <property type="component" value="Chromosome 5"/>
</dbReference>
<accession>A0ABP0ZQG3</accession>
<dbReference type="Gene3D" id="3.90.280.10">
    <property type="entry name" value="PEBP-like"/>
    <property type="match status" value="1"/>
</dbReference>
<dbReference type="RefSeq" id="XP_066831550.1">
    <property type="nucleotide sequence ID" value="XM_066974853.1"/>
</dbReference>
<dbReference type="InterPro" id="IPR035810">
    <property type="entry name" value="PEBP_euk"/>
</dbReference>
<organism evidence="1 2">
    <name type="scientific">Lodderomyces beijingensis</name>
    <dbReference type="NCBI Taxonomy" id="1775926"/>
    <lineage>
        <taxon>Eukaryota</taxon>
        <taxon>Fungi</taxon>
        <taxon>Dikarya</taxon>
        <taxon>Ascomycota</taxon>
        <taxon>Saccharomycotina</taxon>
        <taxon>Pichiomycetes</taxon>
        <taxon>Debaryomycetaceae</taxon>
        <taxon>Candida/Lodderomyces clade</taxon>
        <taxon>Lodderomyces</taxon>
    </lineage>
</organism>